<proteinExistence type="predicted"/>
<name>A0ACD3ZSX9_FUSSC</name>
<evidence type="ECO:0000313" key="2">
    <source>
        <dbReference type="Proteomes" id="UP000830768"/>
    </source>
</evidence>
<reference evidence="1" key="1">
    <citation type="submission" date="2021-11" db="EMBL/GenBank/DDBJ databases">
        <title>Fusarium solani-melongenae Genome sequencing and assembly.</title>
        <authorList>
            <person name="Xie S."/>
            <person name="Huang L."/>
            <person name="Zhang X."/>
        </authorList>
    </citation>
    <scope>NUCLEOTIDE SEQUENCE</scope>
    <source>
        <strain evidence="1">CRI 24-3</strain>
    </source>
</reference>
<keyword evidence="2" id="KW-1185">Reference proteome</keyword>
<protein>
    <submittedName>
        <fullName evidence="1">Uncharacterized protein</fullName>
    </submittedName>
</protein>
<evidence type="ECO:0000313" key="1">
    <source>
        <dbReference type="EMBL" id="UPL03174.1"/>
    </source>
</evidence>
<organism evidence="1 2">
    <name type="scientific">Fusarium solani subsp. cucurbitae</name>
    <name type="common">Neocosmosporum cucurbitae</name>
    <dbReference type="NCBI Taxonomy" id="2747967"/>
    <lineage>
        <taxon>Eukaryota</taxon>
        <taxon>Fungi</taxon>
        <taxon>Dikarya</taxon>
        <taxon>Ascomycota</taxon>
        <taxon>Pezizomycotina</taxon>
        <taxon>Sordariomycetes</taxon>
        <taxon>Hypocreomycetidae</taxon>
        <taxon>Hypocreales</taxon>
        <taxon>Nectriaceae</taxon>
        <taxon>Fusarium</taxon>
        <taxon>Fusarium solani species complex</taxon>
    </lineage>
</organism>
<dbReference type="Proteomes" id="UP000830768">
    <property type="component" value="Chromosome 12"/>
</dbReference>
<accession>A0ACD3ZSX9</accession>
<sequence length="963" mass="105350">MTVFVWATLALSFFTSSVSATSPAPKAGPEAFNKPPAASHASTVVADIRRADDVGAGGVEFIPFYQYGGDAGGVPPGADWTKYGYGTRPFLELFRQALEAHKSRGITMDFSLGANQGQGVPAESDDEGLQWDLVRIISRGLLVPTHPSLHHSHNFGSAYNYTVLVVEESTITSRSDQVSPDGILTGKIPQSGQGKEQWVFAFYQRRSLRKNLHYDDNEAASITGNGSYTVDHFSARGALTTIRFWQKHILSHGLKSLLKDTAGAGWEDSPEIVSNISWTRDMPQMFEKLHGYDIRPYLPVVMWGNNNLAIQAANPGRVRVILDTPDRGQGVVNDYRATLEAGYHEYITSLKKWLNQELGLSFRAQVSYNLPMDMAVHVPSVDIPEVESLGFYDSPDAYRQYTGASVLAGKRVVSSELGAVMGSAYSYKLPTLLHSANLGFVANVNKFVVHGQSYSGNYYNTTWPGHTPFQYAFSDAYSNKQPSWEHGMADAMEYLARAQHMMQSGLAKLDVAVYNKVSATDLMPPKDIYPSSDLSDDGYTYAYLTPGNFKLPQAVVRKKVLAPGTGSFKALVLPDGSSITHEAVKDLIQFAKAGLPIIIVGRPVYYPSNRKGDEARTWSAFKLLQALPSVYMAKAGQVAKTLRSIEVVPAVGISSDGTWLHSRRPRPSAGHIEVTLPGTPYTFDPWTGMKEPILHYTKNPKSQTMSIPLALAANETKIIVFSTKPLKDMALPKSHITRLPQSIQGYQYNAKVGLELNVISSPSSETLYLNNGVAKRIEASGVPAPIQLKNWVLTAEHWEVPSNLSDASEVASKRNTTHKLDTPLKSWTELGSELADASGVGYYESSFSWPPAGGADGAYIEFSPTLHAMTLWVNGKRVAPLNYNRPIADIGPLLRKGQNQVLAVVPTTMWNYLKSILSKLWCAGSPPLVVKGMGLIFPPPARSENGLLGNVSVTPYRKVVVKL</sequence>
<dbReference type="EMBL" id="CP090040">
    <property type="protein sequence ID" value="UPL03174.1"/>
    <property type="molecule type" value="Genomic_DNA"/>
</dbReference>
<gene>
    <name evidence="1" type="ORF">LCI18_014108</name>
</gene>